<name>A0A9N9CUZ4_9GLOM</name>
<protein>
    <submittedName>
        <fullName evidence="2">18610_t:CDS:1</fullName>
    </submittedName>
</protein>
<dbReference type="EMBL" id="CAJVPY010004361">
    <property type="protein sequence ID" value="CAG8617026.1"/>
    <property type="molecule type" value="Genomic_DNA"/>
</dbReference>
<organism evidence="2 3">
    <name type="scientific">Dentiscutata erythropus</name>
    <dbReference type="NCBI Taxonomy" id="1348616"/>
    <lineage>
        <taxon>Eukaryota</taxon>
        <taxon>Fungi</taxon>
        <taxon>Fungi incertae sedis</taxon>
        <taxon>Mucoromycota</taxon>
        <taxon>Glomeromycotina</taxon>
        <taxon>Glomeromycetes</taxon>
        <taxon>Diversisporales</taxon>
        <taxon>Gigasporaceae</taxon>
        <taxon>Dentiscutata</taxon>
    </lineage>
</organism>
<evidence type="ECO:0000313" key="2">
    <source>
        <dbReference type="EMBL" id="CAG8617026.1"/>
    </source>
</evidence>
<comment type="caution">
    <text evidence="2">The sequence shown here is derived from an EMBL/GenBank/DDBJ whole genome shotgun (WGS) entry which is preliminary data.</text>
</comment>
<feature type="region of interest" description="Disordered" evidence="1">
    <location>
        <begin position="131"/>
        <end position="164"/>
    </location>
</feature>
<keyword evidence="3" id="KW-1185">Reference proteome</keyword>
<feature type="compositionally biased region" description="Low complexity" evidence="1">
    <location>
        <begin position="144"/>
        <end position="158"/>
    </location>
</feature>
<sequence length="199" mass="23396">MECEFLHLMTVENYLDTAWAGISQLPTVRSNNIIVKEDYTDIIQDYFEENYQITIQNDLINIKPTMQDDSIFVWENYLNTAQDDLMNVETHSTTFQNDSISVRDHINISRDKFIFVKGNRQIAVQNSLVNNEEDHRRRGRPPKLLSENNNSSENNTLNPSDSNLDIHEDMQISYVNMYVKDVVEQIIMFENVKIKSERR</sequence>
<evidence type="ECO:0000256" key="1">
    <source>
        <dbReference type="SAM" id="MobiDB-lite"/>
    </source>
</evidence>
<gene>
    <name evidence="2" type="ORF">DERYTH_LOCUS8439</name>
</gene>
<accession>A0A9N9CUZ4</accession>
<dbReference type="Proteomes" id="UP000789405">
    <property type="component" value="Unassembled WGS sequence"/>
</dbReference>
<proteinExistence type="predicted"/>
<evidence type="ECO:0000313" key="3">
    <source>
        <dbReference type="Proteomes" id="UP000789405"/>
    </source>
</evidence>
<dbReference type="AlphaFoldDB" id="A0A9N9CUZ4"/>
<reference evidence="2" key="1">
    <citation type="submission" date="2021-06" db="EMBL/GenBank/DDBJ databases">
        <authorList>
            <person name="Kallberg Y."/>
            <person name="Tangrot J."/>
            <person name="Rosling A."/>
        </authorList>
    </citation>
    <scope>NUCLEOTIDE SEQUENCE</scope>
    <source>
        <strain evidence="2">MA453B</strain>
    </source>
</reference>